<evidence type="ECO:0000256" key="1">
    <source>
        <dbReference type="ARBA" id="ARBA00006611"/>
    </source>
</evidence>
<dbReference type="SMART" id="SM00382">
    <property type="entry name" value="AAA"/>
    <property type="match status" value="1"/>
</dbReference>
<dbReference type="SUPFAM" id="SSF52540">
    <property type="entry name" value="P-loop containing nucleoside triphosphate hydrolases"/>
    <property type="match status" value="1"/>
</dbReference>
<dbReference type="InterPro" id="IPR001482">
    <property type="entry name" value="T2SS/T4SS_dom"/>
</dbReference>
<name>A0ABT5K4T4_9BURK</name>
<keyword evidence="3" id="KW-0067">ATP-binding</keyword>
<dbReference type="SUPFAM" id="SSF160246">
    <property type="entry name" value="EspE N-terminal domain-like"/>
    <property type="match status" value="1"/>
</dbReference>
<evidence type="ECO:0000313" key="6">
    <source>
        <dbReference type="Proteomes" id="UP001221208"/>
    </source>
</evidence>
<dbReference type="PANTHER" id="PTHR30258">
    <property type="entry name" value="TYPE II SECRETION SYSTEM PROTEIN GSPE-RELATED"/>
    <property type="match status" value="1"/>
</dbReference>
<dbReference type="InterPro" id="IPR003593">
    <property type="entry name" value="AAA+_ATPase"/>
</dbReference>
<dbReference type="InterPro" id="IPR037257">
    <property type="entry name" value="T2SS_E_N_sf"/>
</dbReference>
<evidence type="ECO:0000259" key="4">
    <source>
        <dbReference type="PROSITE" id="PS00662"/>
    </source>
</evidence>
<comment type="similarity">
    <text evidence="1">Belongs to the GSP E family.</text>
</comment>
<dbReference type="EMBL" id="JAQQXR010000009">
    <property type="protein sequence ID" value="MDC8759869.1"/>
    <property type="molecule type" value="Genomic_DNA"/>
</dbReference>
<dbReference type="InterPro" id="IPR007831">
    <property type="entry name" value="T2SS_GspE_N"/>
</dbReference>
<dbReference type="Pfam" id="PF05157">
    <property type="entry name" value="MshEN"/>
    <property type="match status" value="1"/>
</dbReference>
<dbReference type="InterPro" id="IPR027417">
    <property type="entry name" value="P-loop_NTPase"/>
</dbReference>
<dbReference type="PANTHER" id="PTHR30258:SF3">
    <property type="entry name" value="SLL1921 PROTEIN"/>
    <property type="match status" value="1"/>
</dbReference>
<proteinExistence type="inferred from homology"/>
<dbReference type="Gene3D" id="3.30.300.160">
    <property type="entry name" value="Type II secretion system, protein E, N-terminal domain"/>
    <property type="match status" value="1"/>
</dbReference>
<comment type="caution">
    <text evidence="5">The sequence shown here is derived from an EMBL/GenBank/DDBJ whole genome shotgun (WGS) entry which is preliminary data.</text>
</comment>
<feature type="domain" description="Bacterial type II secretion system protein E" evidence="4">
    <location>
        <begin position="381"/>
        <end position="395"/>
    </location>
</feature>
<sequence length="566" mass="62375">MAEQAKLPLGKLLIQKGVISEDQLRIALIEQKRTPEPLGRLLITLGFVTEATVREALSENLHQQSADLSSLVVDAIALKLIPKEVAKRYRVFPIVYERDKDNLILAMADTSNIVALDQISAMLVKGISITPLLVNDSDISRAIDQYYGFELSIDGILLEIETGEVNYQSMGAPTDEYSQPMVRLIDALLADAVQNGASDIHFEPEQSFLRIRYRIDGILRQIRSLHKSYWPAMVVRLKVVSNMNIAESRAPQDGRISIKFSGRQIDFRASAQPTTHGENFVLRVLDRQKGIVPLDGLGLAERELNLLKLMIARPDGVILVTGPTGSGKTTTLYSILNHINTESVNIMTLEDPVEYPMTMIRQTSVNESAKMGFADGIRSMMRQDPDIILVGEVRDRETAEMAFSAAMTGHQVYTTLHTNSAIGAVARLLDIGILPDIMAGNIIGIVAQRLVRRLCPHCRAPAAATALERRLLGLDDGADVTLYRAVGCERCAHQGYKGRMALTELLKMTSELDELVARRASSRELKNAAAAAGFHTLADDGVRRVREGATTLDEVARVLDFTDRLA</sequence>
<organism evidence="5 6">
    <name type="scientific">Janthinobacterium fluminis</name>
    <dbReference type="NCBI Taxonomy" id="2987524"/>
    <lineage>
        <taxon>Bacteria</taxon>
        <taxon>Pseudomonadati</taxon>
        <taxon>Pseudomonadota</taxon>
        <taxon>Betaproteobacteria</taxon>
        <taxon>Burkholderiales</taxon>
        <taxon>Oxalobacteraceae</taxon>
        <taxon>Janthinobacterium</taxon>
    </lineage>
</organism>
<dbReference type="Proteomes" id="UP001221208">
    <property type="component" value="Unassembled WGS sequence"/>
</dbReference>
<evidence type="ECO:0000256" key="3">
    <source>
        <dbReference type="ARBA" id="ARBA00022840"/>
    </source>
</evidence>
<evidence type="ECO:0000256" key="2">
    <source>
        <dbReference type="ARBA" id="ARBA00022741"/>
    </source>
</evidence>
<reference evidence="5 6" key="1">
    <citation type="submission" date="2022-10" db="EMBL/GenBank/DDBJ databases">
        <title>Janthinobacterium sp. hw3 Genome sequencing.</title>
        <authorList>
            <person name="Park S."/>
        </authorList>
    </citation>
    <scope>NUCLEOTIDE SEQUENCE [LARGE SCALE GENOMIC DNA]</scope>
    <source>
        <strain evidence="6">hw3</strain>
    </source>
</reference>
<accession>A0ABT5K4T4</accession>
<gene>
    <name evidence="5" type="ORF">OIK44_19975</name>
</gene>
<evidence type="ECO:0000313" key="5">
    <source>
        <dbReference type="EMBL" id="MDC8759869.1"/>
    </source>
</evidence>
<dbReference type="PROSITE" id="PS00662">
    <property type="entry name" value="T2SP_E"/>
    <property type="match status" value="1"/>
</dbReference>
<dbReference type="Pfam" id="PF00437">
    <property type="entry name" value="T2SSE"/>
    <property type="match status" value="1"/>
</dbReference>
<protein>
    <submittedName>
        <fullName evidence="5">ATPase, T2SS/T4P/T4SS family</fullName>
    </submittedName>
</protein>
<dbReference type="Gene3D" id="3.40.50.300">
    <property type="entry name" value="P-loop containing nucleotide triphosphate hydrolases"/>
    <property type="match status" value="1"/>
</dbReference>
<dbReference type="RefSeq" id="WP_273673311.1">
    <property type="nucleotide sequence ID" value="NZ_JAQQXR010000009.1"/>
</dbReference>
<keyword evidence="6" id="KW-1185">Reference proteome</keyword>
<keyword evidence="2" id="KW-0547">Nucleotide-binding</keyword>
<dbReference type="CDD" id="cd01129">
    <property type="entry name" value="PulE-GspE-like"/>
    <property type="match status" value="1"/>
</dbReference>
<dbReference type="Gene3D" id="3.30.450.90">
    <property type="match status" value="1"/>
</dbReference>